<sequence>MLPRKYRLLILVLVLALAVFLAGLASGATVPGVNSASEQGWTQTLDNNDWTHLALFYPGFGRVTSSSGDWLAVAVGPGYYGLMETHRGGKVLLWKRQAGVWRLRQALYLPTYRPNSDGFASTLAMDQGRLLVGRYDIPWIHGYRLEGDRWVEDGILRPGGIESAGSNYGSPLLLAGDLAYVGAPQALIEGRKAGRVDVFQRQTSGWVQVATLKDSTPGSASFGSSLAVRGGSLYVSLAVNISLGEPVWQGRVVVLERSGLNWSPSREILPPADQATLGFGRQIQISGNRLFVKEGGHPATRVFVYAADAPPGSAQQPLGGITLPHTVSFSAHEDLLAVWDATVTPNRPLLIFQRGADESWTQQTQITPREKGLSALLSASWLGNELVLGGISGDSYNAREGRVQLLEEREGGWELQHSLAPLSYYRLSQSWPGRHLAASEAWLAAGSPSATVGTLLLFQKGSAGKFRFHSALPDPIVPAGVSLQGVGSIMALSVNRLALGLPGCVVMYEYDYLSDAWQQQAVIPAPGGHTSGGFGQSLALQNNMLVVGAPYGSRVFVYHYLENTWKLEKGLEPPTSASPGAFGHSLAIEDNRVLIGTPWSSPGGAFVFRRDGGAALLPEAWKLEASLPAPKDAGEFGRRVFLSSSRALVAWERGVETFELVKGTWTARKPVPLPPEFLGGVEIEKIGLGGESLVLGQNDWLAAYTWQKSQWVHLPEVFPRPGVYNYFHSLTVFKNQLFFRDGDNLKVIDLARPPAITVKEKVSVQNIEGTLLDLGEHLPGADVKDILTFTVTHQGTVPMTLDIQTTGQHWRDVHAPKDRFLLVPGQTERISLRFKPLDLGERRLTLSFASDVPGVPPVTYQLQARVVSQPSSLAFITTPLGGLYERSAFPGLEVRVSGTRPWSFRWFKNGQLVPGATSSSLFPKDGGRYHVEITNPSGKIRSEPVPLGLFQMLVSPDIPIVKKLGDSLRLALAVSGPGIQVRWRENEEFLSDGADISGSQTPVLTVKNLQDTRSFSAILTMPSTPEDYIQEASAYINVVALPVIYGSPDEGARLQVGVEGSMSFSLAYEGPGITPPVFRFSGLPAGLIADPSGSFYGTVRTAGAYPFQVTATVDGFTVSKTYRLLVTKTTQLPGVYWGWLPPSDDLPEAGALVLDLQPSGAWSAVLHIGATRTSLAGTVSNNEDDKLSVRPFPVRLGGRPHVCWVDAVSDGGNLGFMVLDAATPDQAGELMADLTLIHRHGTTAAPDVAGLRNFGLLNRDFGGYNELEGNGFGALRISADRRATFTGQLPDGSSITGSTWLSDPGMTSDAPARLYVYQADSKTRAVLRGTTVLNADEDDPEAFMDWQRPPTRGRLYADGVGPHAIFFASSRYTLPKNAPLLPGEAHQLTLSALNTFPDPPPFQLTKGQKALFGKGDANPLKARLDVYAPTGLFTGQFTLRDEDPANPARIITRTVQYRGIFLPDHGIAAGYFLLPTLPDPSADPPTTLATSPIVSGSVYINTLPEP</sequence>
<accession>A0A512MHS7</accession>
<dbReference type="OrthoDB" id="9807519at2"/>
<dbReference type="InterPro" id="IPR013783">
    <property type="entry name" value="Ig-like_fold"/>
</dbReference>
<dbReference type="PANTHER" id="PTHR36220">
    <property type="entry name" value="UNNAMED PRODUCT"/>
    <property type="match status" value="1"/>
</dbReference>
<organism evidence="1 2">
    <name type="scientific">Brevifollis gellanilyticus</name>
    <dbReference type="NCBI Taxonomy" id="748831"/>
    <lineage>
        <taxon>Bacteria</taxon>
        <taxon>Pseudomonadati</taxon>
        <taxon>Verrucomicrobiota</taxon>
        <taxon>Verrucomicrobiia</taxon>
        <taxon>Verrucomicrobiales</taxon>
        <taxon>Verrucomicrobiaceae</taxon>
    </lineage>
</organism>
<dbReference type="InterPro" id="IPR013517">
    <property type="entry name" value="FG-GAP"/>
</dbReference>
<evidence type="ECO:0000313" key="2">
    <source>
        <dbReference type="Proteomes" id="UP000321577"/>
    </source>
</evidence>
<dbReference type="RefSeq" id="WP_146856027.1">
    <property type="nucleotide sequence ID" value="NZ_BKAG01000083.1"/>
</dbReference>
<name>A0A512MHS7_9BACT</name>
<comment type="caution">
    <text evidence="1">The sequence shown here is derived from an EMBL/GenBank/DDBJ whole genome shotgun (WGS) entry which is preliminary data.</text>
</comment>
<reference evidence="1 2" key="1">
    <citation type="submission" date="2019-07" db="EMBL/GenBank/DDBJ databases">
        <title>Whole genome shotgun sequence of Brevifollis gellanilyticus NBRC 108608.</title>
        <authorList>
            <person name="Hosoyama A."/>
            <person name="Uohara A."/>
            <person name="Ohji S."/>
            <person name="Ichikawa N."/>
        </authorList>
    </citation>
    <scope>NUCLEOTIDE SEQUENCE [LARGE SCALE GENOMIC DNA]</scope>
    <source>
        <strain evidence="1 2">NBRC 108608</strain>
    </source>
</reference>
<protein>
    <recommendedName>
        <fullName evidence="3">Ig-like domain-containing protein</fullName>
    </recommendedName>
</protein>
<dbReference type="EMBL" id="BKAG01000083">
    <property type="protein sequence ID" value="GEP46293.1"/>
    <property type="molecule type" value="Genomic_DNA"/>
</dbReference>
<dbReference type="InterPro" id="IPR015915">
    <property type="entry name" value="Kelch-typ_b-propeller"/>
</dbReference>
<evidence type="ECO:0000313" key="1">
    <source>
        <dbReference type="EMBL" id="GEP46293.1"/>
    </source>
</evidence>
<dbReference type="Gene3D" id="2.60.40.10">
    <property type="entry name" value="Immunoglobulins"/>
    <property type="match status" value="2"/>
</dbReference>
<keyword evidence="2" id="KW-1185">Reference proteome</keyword>
<dbReference type="SUPFAM" id="SSF50965">
    <property type="entry name" value="Galactose oxidase, central domain"/>
    <property type="match status" value="1"/>
</dbReference>
<dbReference type="PANTHER" id="PTHR36220:SF1">
    <property type="entry name" value="GAMMA TUBULIN COMPLEX COMPONENT C-TERMINAL DOMAIN-CONTAINING PROTEIN"/>
    <property type="match status" value="1"/>
</dbReference>
<dbReference type="InterPro" id="IPR036179">
    <property type="entry name" value="Ig-like_dom_sf"/>
</dbReference>
<dbReference type="Pfam" id="PF14312">
    <property type="entry name" value="FG-GAP_2"/>
    <property type="match status" value="1"/>
</dbReference>
<dbReference type="Proteomes" id="UP000321577">
    <property type="component" value="Unassembled WGS sequence"/>
</dbReference>
<dbReference type="InterPro" id="IPR011043">
    <property type="entry name" value="Gal_Oxase/kelch_b-propeller"/>
</dbReference>
<gene>
    <name evidence="1" type="ORF">BGE01nite_55840</name>
</gene>
<dbReference type="Gene3D" id="2.120.10.80">
    <property type="entry name" value="Kelch-type beta propeller"/>
    <property type="match status" value="1"/>
</dbReference>
<proteinExistence type="predicted"/>
<evidence type="ECO:0008006" key="3">
    <source>
        <dbReference type="Google" id="ProtNLM"/>
    </source>
</evidence>
<dbReference type="SUPFAM" id="SSF48726">
    <property type="entry name" value="Immunoglobulin"/>
    <property type="match status" value="1"/>
</dbReference>